<evidence type="ECO:0000256" key="3">
    <source>
        <dbReference type="SAM" id="MobiDB-lite"/>
    </source>
</evidence>
<dbReference type="GO" id="GO:0016818">
    <property type="term" value="F:hydrolase activity, acting on acid anhydrides, in phosphorus-containing anhydrides"/>
    <property type="evidence" value="ECO:0007669"/>
    <property type="project" value="InterPro"/>
</dbReference>
<evidence type="ECO:0000313" key="6">
    <source>
        <dbReference type="Proteomes" id="UP000217141"/>
    </source>
</evidence>
<evidence type="ECO:0000313" key="5">
    <source>
        <dbReference type="EMBL" id="ASY45009.1"/>
    </source>
</evidence>
<dbReference type="GO" id="GO:0008270">
    <property type="term" value="F:zinc ion binding"/>
    <property type="evidence" value="ECO:0007669"/>
    <property type="project" value="InterPro"/>
</dbReference>
<evidence type="ECO:0000259" key="4">
    <source>
        <dbReference type="Pfam" id="PF08797"/>
    </source>
</evidence>
<dbReference type="KEGG" id="shyd:CJD35_11565"/>
<dbReference type="InterPro" id="IPR014905">
    <property type="entry name" value="HIRAN"/>
</dbReference>
<keyword evidence="1" id="KW-0479">Metal-binding</keyword>
<feature type="compositionally biased region" description="Acidic residues" evidence="3">
    <location>
        <begin position="95"/>
        <end position="108"/>
    </location>
</feature>
<gene>
    <name evidence="5" type="ORF">CJD35_11565</name>
</gene>
<dbReference type="GO" id="GO:0003676">
    <property type="term" value="F:nucleic acid binding"/>
    <property type="evidence" value="ECO:0007669"/>
    <property type="project" value="InterPro"/>
</dbReference>
<keyword evidence="2" id="KW-0378">Hydrolase</keyword>
<dbReference type="EMBL" id="CP022745">
    <property type="protein sequence ID" value="ASY45009.1"/>
    <property type="molecule type" value="Genomic_DNA"/>
</dbReference>
<protein>
    <recommendedName>
        <fullName evidence="4">HIRAN domain-containing protein</fullName>
    </recommendedName>
</protein>
<feature type="domain" description="HIRAN" evidence="4">
    <location>
        <begin position="4"/>
        <end position="54"/>
    </location>
</feature>
<sequence>MCLPGEPVHLVPEPHNPSDPRAIAVYSARNIQIGYVRAERAQFIGSMLNRGTLSAIFQSPAKWGATVRVHLDGTEAVLPLPSDSRTADWPPPGSEDAEWWPDFEPGWD</sequence>
<dbReference type="Proteomes" id="UP000217141">
    <property type="component" value="Chromosome I"/>
</dbReference>
<proteinExistence type="predicted"/>
<accession>A0A249MV36</accession>
<organism evidence="5 6">
    <name type="scientific">Sphingobium xenophagum</name>
    <dbReference type="NCBI Taxonomy" id="121428"/>
    <lineage>
        <taxon>Bacteria</taxon>
        <taxon>Pseudomonadati</taxon>
        <taxon>Pseudomonadota</taxon>
        <taxon>Alphaproteobacteria</taxon>
        <taxon>Sphingomonadales</taxon>
        <taxon>Sphingomonadaceae</taxon>
        <taxon>Sphingobium</taxon>
    </lineage>
</organism>
<dbReference type="Pfam" id="PF08797">
    <property type="entry name" value="HIRAN"/>
    <property type="match status" value="1"/>
</dbReference>
<name>A0A249MV36_SPHXE</name>
<reference evidence="5 6" key="1">
    <citation type="submission" date="2017-08" db="EMBL/GenBank/DDBJ databases">
        <title>Whole Genome Sequence of Sphingobium hydrophobicum C1: Insights into Adaption to the Electronic-waste Contaminated Sediment.</title>
        <authorList>
            <person name="Song D."/>
            <person name="Chen X."/>
            <person name="Xu M."/>
        </authorList>
    </citation>
    <scope>NUCLEOTIDE SEQUENCE [LARGE SCALE GENOMIC DNA]</scope>
    <source>
        <strain evidence="5 6">C1</strain>
    </source>
</reference>
<dbReference type="AlphaFoldDB" id="A0A249MV36"/>
<dbReference type="Gene3D" id="3.30.70.2330">
    <property type="match status" value="1"/>
</dbReference>
<feature type="region of interest" description="Disordered" evidence="3">
    <location>
        <begin position="81"/>
        <end position="108"/>
    </location>
</feature>
<evidence type="ECO:0000256" key="2">
    <source>
        <dbReference type="ARBA" id="ARBA00022801"/>
    </source>
</evidence>
<evidence type="ECO:0000256" key="1">
    <source>
        <dbReference type="ARBA" id="ARBA00022723"/>
    </source>
</evidence>